<keyword evidence="2" id="KW-0378">Hydrolase</keyword>
<evidence type="ECO:0000313" key="8">
    <source>
        <dbReference type="EMBL" id="GFZ14534.1"/>
    </source>
</evidence>
<dbReference type="GO" id="GO:0030599">
    <property type="term" value="F:pectinesterase activity"/>
    <property type="evidence" value="ECO:0007669"/>
    <property type="project" value="UniProtKB-EC"/>
</dbReference>
<dbReference type="Proteomes" id="UP000585474">
    <property type="component" value="Unassembled WGS sequence"/>
</dbReference>
<dbReference type="OrthoDB" id="889414at2759"/>
<dbReference type="UniPathway" id="UPA00545">
    <property type="reaction ID" value="UER00823"/>
</dbReference>
<dbReference type="PANTHER" id="PTHR31707">
    <property type="entry name" value="PECTINESTERASE"/>
    <property type="match status" value="1"/>
</dbReference>
<dbReference type="InterPro" id="IPR011050">
    <property type="entry name" value="Pectin_lyase_fold/virulence"/>
</dbReference>
<evidence type="ECO:0000256" key="3">
    <source>
        <dbReference type="ARBA" id="ARBA00023085"/>
    </source>
</evidence>
<evidence type="ECO:0000256" key="2">
    <source>
        <dbReference type="ARBA" id="ARBA00022801"/>
    </source>
</evidence>
<feature type="compositionally biased region" description="Basic residues" evidence="6">
    <location>
        <begin position="190"/>
        <end position="209"/>
    </location>
</feature>
<comment type="pathway">
    <text evidence="1">Glycan metabolism; pectin degradation; 2-dehydro-3-deoxy-D-gluconate from pectin: step 1/5.</text>
</comment>
<feature type="region of interest" description="Disordered" evidence="6">
    <location>
        <begin position="177"/>
        <end position="209"/>
    </location>
</feature>
<evidence type="ECO:0000256" key="6">
    <source>
        <dbReference type="SAM" id="MobiDB-lite"/>
    </source>
</evidence>
<comment type="caution">
    <text evidence="8">The sequence shown here is derived from an EMBL/GenBank/DDBJ whole genome shotgun (WGS) entry which is preliminary data.</text>
</comment>
<evidence type="ECO:0000313" key="9">
    <source>
        <dbReference type="Proteomes" id="UP000585474"/>
    </source>
</evidence>
<name>A0A7J0GVJ8_9ERIC</name>
<dbReference type="GO" id="GO:0045490">
    <property type="term" value="P:pectin catabolic process"/>
    <property type="evidence" value="ECO:0007669"/>
    <property type="project" value="UniProtKB-UniPathway"/>
</dbReference>
<keyword evidence="9" id="KW-1185">Reference proteome</keyword>
<organism evidence="8 9">
    <name type="scientific">Actinidia rufa</name>
    <dbReference type="NCBI Taxonomy" id="165716"/>
    <lineage>
        <taxon>Eukaryota</taxon>
        <taxon>Viridiplantae</taxon>
        <taxon>Streptophyta</taxon>
        <taxon>Embryophyta</taxon>
        <taxon>Tracheophyta</taxon>
        <taxon>Spermatophyta</taxon>
        <taxon>Magnoliopsida</taxon>
        <taxon>eudicotyledons</taxon>
        <taxon>Gunneridae</taxon>
        <taxon>Pentapetalae</taxon>
        <taxon>asterids</taxon>
        <taxon>Ericales</taxon>
        <taxon>Actinidiaceae</taxon>
        <taxon>Actinidia</taxon>
    </lineage>
</organism>
<keyword evidence="4" id="KW-0961">Cell wall biogenesis/degradation</keyword>
<dbReference type="EMBL" id="BJWL01000024">
    <property type="protein sequence ID" value="GFZ14534.1"/>
    <property type="molecule type" value="Genomic_DNA"/>
</dbReference>
<proteinExistence type="predicted"/>
<evidence type="ECO:0000256" key="4">
    <source>
        <dbReference type="ARBA" id="ARBA00023316"/>
    </source>
</evidence>
<feature type="domain" description="Pectinesterase catalytic" evidence="7">
    <location>
        <begin position="327"/>
        <end position="436"/>
    </location>
</feature>
<protein>
    <submittedName>
        <fullName evidence="8">Root hair specific 12</fullName>
    </submittedName>
</protein>
<dbReference type="InterPro" id="IPR012334">
    <property type="entry name" value="Pectin_lyas_fold"/>
</dbReference>
<gene>
    <name evidence="8" type="ORF">Acr_24g0007240</name>
</gene>
<evidence type="ECO:0000256" key="1">
    <source>
        <dbReference type="ARBA" id="ARBA00005184"/>
    </source>
</evidence>
<dbReference type="Gene3D" id="2.160.20.10">
    <property type="entry name" value="Single-stranded right-handed beta-helix, Pectin lyase-like"/>
    <property type="match status" value="1"/>
</dbReference>
<reference evidence="8 9" key="1">
    <citation type="submission" date="2019-07" db="EMBL/GenBank/DDBJ databases">
        <title>De Novo Assembly of kiwifruit Actinidia rufa.</title>
        <authorList>
            <person name="Sugita-Konishi S."/>
            <person name="Sato K."/>
            <person name="Mori E."/>
            <person name="Abe Y."/>
            <person name="Kisaki G."/>
            <person name="Hamano K."/>
            <person name="Suezawa K."/>
            <person name="Otani M."/>
            <person name="Fukuda T."/>
            <person name="Manabe T."/>
            <person name="Gomi K."/>
            <person name="Tabuchi M."/>
            <person name="Akimitsu K."/>
            <person name="Kataoka I."/>
        </authorList>
    </citation>
    <scope>NUCLEOTIDE SEQUENCE [LARGE SCALE GENOMIC DNA]</scope>
    <source>
        <strain evidence="9">cv. Fuchu</strain>
    </source>
</reference>
<comment type="catalytic activity">
    <reaction evidence="5">
        <text>[(1-&gt;4)-alpha-D-galacturonosyl methyl ester](n) + n H2O = [(1-&gt;4)-alpha-D-galacturonosyl](n) + n methanol + n H(+)</text>
        <dbReference type="Rhea" id="RHEA:22380"/>
        <dbReference type="Rhea" id="RHEA-COMP:14570"/>
        <dbReference type="Rhea" id="RHEA-COMP:14573"/>
        <dbReference type="ChEBI" id="CHEBI:15377"/>
        <dbReference type="ChEBI" id="CHEBI:15378"/>
        <dbReference type="ChEBI" id="CHEBI:17790"/>
        <dbReference type="ChEBI" id="CHEBI:140522"/>
        <dbReference type="ChEBI" id="CHEBI:140523"/>
        <dbReference type="EC" id="3.1.1.11"/>
    </reaction>
</comment>
<dbReference type="SUPFAM" id="SSF51126">
    <property type="entry name" value="Pectin lyase-like"/>
    <property type="match status" value="1"/>
</dbReference>
<dbReference type="GO" id="GO:0042545">
    <property type="term" value="P:cell wall modification"/>
    <property type="evidence" value="ECO:0007669"/>
    <property type="project" value="InterPro"/>
</dbReference>
<dbReference type="Pfam" id="PF01095">
    <property type="entry name" value="Pectinesterase"/>
    <property type="match status" value="1"/>
</dbReference>
<evidence type="ECO:0000259" key="7">
    <source>
        <dbReference type="Pfam" id="PF01095"/>
    </source>
</evidence>
<dbReference type="AlphaFoldDB" id="A0A7J0GVJ8"/>
<accession>A0A7J0GVJ8</accession>
<sequence length="450" mass="50799">MNKKTIGQIRQFIGHEHDETSAHELWTKLEEMYREKTSQNKALMRRLVLKLQRGTTVGELTSEFQKKCQRRGQRRGLKKEVTEVRKRGGTRRIVQGTKHKISLQRAATTTMMAVESDVLLAASADEDMRGTCTDSKQYDEELLAKEQSNSAWQTGDPERGRKTEGLYRLEGNVQTGGAAVRHESSGISKKNGRGKQPLHRGTQSKRRNTRKIYLKDPEWYRSARRCFEKRAKVWLDKSDATSPKSQMEAPSSSIVKNVGMYKLNHELIFSSMWHINSDGCLKRSSGQDVILGKLLGVHSMLLCAKVLGECTQSRERSTEGGSCVLGHNTAVVLQNCNILPKHWPSGNLSSVRTFLGRPWKNYSTTVYMGSIMGSFIDPKGLLPWTGDTAPDTIFYAEYKNFGPGSSTKNRVKWKGLRNMTNKQATKFTVESFIDGDKWLPETGVKYEPGL</sequence>
<evidence type="ECO:0000256" key="5">
    <source>
        <dbReference type="ARBA" id="ARBA00047928"/>
    </source>
</evidence>
<dbReference type="InterPro" id="IPR000070">
    <property type="entry name" value="Pectinesterase_cat"/>
</dbReference>
<keyword evidence="3" id="KW-0063">Aspartyl esterase</keyword>